<reference evidence="5" key="2">
    <citation type="submission" date="2015-10" db="EMBL/GenBank/DDBJ databases">
        <title>Bioinformatic analysis of the first complete genome sequence of Lactobacillus kunkeei strain MP2, an Apis mellifera gut isolate.</title>
        <authorList>
            <person name="Asenjo F."/>
            <person name="Olmos A."/>
            <person name="Henriquez-Piskulich P."/>
            <person name="Aldea P."/>
            <person name="Ugalde J.A."/>
            <person name="Trombert A.N."/>
        </authorList>
    </citation>
    <scope>NUCLEOTIDE SEQUENCE [LARGE SCALE GENOMIC DNA]</scope>
    <source>
        <strain evidence="5">MP2</strain>
    </source>
</reference>
<dbReference type="AlphaFoldDB" id="A0A087ENK8"/>
<evidence type="ECO:0000313" key="4">
    <source>
        <dbReference type="Proteomes" id="UP000037778"/>
    </source>
</evidence>
<evidence type="ECO:0000313" key="3">
    <source>
        <dbReference type="EMBL" id="KOY76862.1"/>
    </source>
</evidence>
<feature type="transmembrane region" description="Helical" evidence="1">
    <location>
        <begin position="43"/>
        <end position="64"/>
    </location>
</feature>
<keyword evidence="4" id="KW-1185">Reference proteome</keyword>
<organism evidence="3 4">
    <name type="scientific">Apilactobacillus kunkeei</name>
    <dbReference type="NCBI Taxonomy" id="148814"/>
    <lineage>
        <taxon>Bacteria</taxon>
        <taxon>Bacillati</taxon>
        <taxon>Bacillota</taxon>
        <taxon>Bacilli</taxon>
        <taxon>Lactobacillales</taxon>
        <taxon>Lactobacillaceae</taxon>
        <taxon>Apilactobacillus</taxon>
    </lineage>
</organism>
<feature type="transmembrane region" description="Helical" evidence="1">
    <location>
        <begin position="70"/>
        <end position="92"/>
    </location>
</feature>
<gene>
    <name evidence="2" type="ORF">APS55_07555</name>
    <name evidence="3" type="ORF">RZ71_13200</name>
</gene>
<keyword evidence="1" id="KW-0812">Transmembrane</keyword>
<feature type="transmembrane region" description="Helical" evidence="1">
    <location>
        <begin position="6"/>
        <end position="22"/>
    </location>
</feature>
<reference evidence="2 5" key="3">
    <citation type="journal article" date="2016" name="PeerJ">
        <title>Genome sequencing and analysis of the first complete genome of Lactobacillus kunkeei strain MP2, an Apis mellifera gut isolate.</title>
        <authorList>
            <person name="Asenjo F."/>
            <person name="Olmos A."/>
            <person name="Henriquez-Piskulich P."/>
            <person name="Polanco V."/>
            <person name="Aldea P."/>
            <person name="Ugalde J.A."/>
            <person name="Trombert A.N."/>
        </authorList>
    </citation>
    <scope>NUCLEOTIDE SEQUENCE [LARGE SCALE GENOMIC DNA]</scope>
    <source>
        <strain evidence="2 5">MP2</strain>
    </source>
</reference>
<proteinExistence type="predicted"/>
<sequence>MLIRILVLLATVVLFTIGRFLLTHTDKPFMMLHPENNQTLGKIVKFFGIVFCVLAVFSAIAIFIPNIFFVTTIMVISCIMLLVMELMLLTFLTK</sequence>
<evidence type="ECO:0000313" key="2">
    <source>
        <dbReference type="EMBL" id="ALJ32065.1"/>
    </source>
</evidence>
<evidence type="ECO:0008006" key="6">
    <source>
        <dbReference type="Google" id="ProtNLM"/>
    </source>
</evidence>
<name>A0A087ENK8_9LACO</name>
<dbReference type="eggNOG" id="ENOG50325SC">
    <property type="taxonomic scope" value="Bacteria"/>
</dbReference>
<evidence type="ECO:0000313" key="5">
    <source>
        <dbReference type="Proteomes" id="UP000067203"/>
    </source>
</evidence>
<protein>
    <recommendedName>
        <fullName evidence="6">Integral membrane protein</fullName>
    </recommendedName>
</protein>
<dbReference type="EMBL" id="JXCY01000004">
    <property type="protein sequence ID" value="KOY76862.1"/>
    <property type="molecule type" value="Genomic_DNA"/>
</dbReference>
<dbReference type="KEGG" id="lku:APS55_07555"/>
<dbReference type="PATRIC" id="fig|148814.10.peg.533"/>
<dbReference type="EMBL" id="CP012920">
    <property type="protein sequence ID" value="ALJ32065.1"/>
    <property type="molecule type" value="Genomic_DNA"/>
</dbReference>
<dbReference type="RefSeq" id="WP_034532102.1">
    <property type="nucleotide sequence ID" value="NZ_JXCV01000008.1"/>
</dbReference>
<accession>A0A087ENK8</accession>
<keyword evidence="1" id="KW-1133">Transmembrane helix</keyword>
<evidence type="ECO:0000256" key="1">
    <source>
        <dbReference type="SAM" id="Phobius"/>
    </source>
</evidence>
<dbReference type="STRING" id="148814.APS55_07555"/>
<dbReference type="Proteomes" id="UP000067203">
    <property type="component" value="Chromosome"/>
</dbReference>
<reference evidence="3 4" key="1">
    <citation type="journal article" date="2015" name="Genome Biol. Evol.">
        <title>Functionally Structured Genomes in Lactobacillus kunkeei Colonizing the Honey Crop and Food Products of Honeybees and Stingless Bees.</title>
        <authorList>
            <person name="Tamarit D."/>
            <person name="Ellegaard K.M."/>
            <person name="Wikander J."/>
            <person name="Olofsson T."/>
            <person name="Vasquez A."/>
            <person name="Andersson S.G."/>
        </authorList>
    </citation>
    <scope>NUCLEOTIDE SEQUENCE [LARGE SCALE GENOMIC DNA]</scope>
    <source>
        <strain evidence="3 4">LAko</strain>
    </source>
</reference>
<keyword evidence="1" id="KW-0472">Membrane</keyword>
<dbReference type="Proteomes" id="UP000037778">
    <property type="component" value="Unassembled WGS sequence"/>
</dbReference>